<dbReference type="InterPro" id="IPR045294">
    <property type="entry name" value="Complex1_LYR_LYRM1"/>
</dbReference>
<accession>A0A8C2PNV2</accession>
<evidence type="ECO:0000256" key="1">
    <source>
        <dbReference type="ARBA" id="ARBA00009508"/>
    </source>
</evidence>
<dbReference type="InterPro" id="IPR008011">
    <property type="entry name" value="Complex1_LYR_dom"/>
</dbReference>
<evidence type="ECO:0000259" key="3">
    <source>
        <dbReference type="Pfam" id="PF05347"/>
    </source>
</evidence>
<reference evidence="4" key="1">
    <citation type="submission" date="2019-03" db="EMBL/GenBank/DDBJ databases">
        <title>Genome sequencing and reference-guided assembly of Black Bengal Goat (Capra hircus).</title>
        <authorList>
            <person name="Siddiki A.Z."/>
            <person name="Baten A."/>
            <person name="Billah M."/>
            <person name="Alam M.A.U."/>
            <person name="Shawrob K.S.M."/>
            <person name="Saha S."/>
            <person name="Chowdhury M."/>
            <person name="Rahman A.H."/>
            <person name="Stear M."/>
            <person name="Miah G."/>
            <person name="Das G.B."/>
            <person name="Hossain M.M."/>
            <person name="Kumkum M."/>
            <person name="Islam M.S."/>
            <person name="Mollah A.M."/>
            <person name="Ahsan A."/>
            <person name="Tusar F."/>
            <person name="Khan M.K.I."/>
        </authorList>
    </citation>
    <scope>NUCLEOTIDE SEQUENCE [LARGE SCALE GENOMIC DNA]</scope>
</reference>
<dbReference type="InterPro" id="IPR040330">
    <property type="entry name" value="LYRM1"/>
</dbReference>
<organism evidence="4">
    <name type="scientific">Capra hircus</name>
    <name type="common">Goat</name>
    <dbReference type="NCBI Taxonomy" id="9925"/>
    <lineage>
        <taxon>Eukaryota</taxon>
        <taxon>Metazoa</taxon>
        <taxon>Chordata</taxon>
        <taxon>Craniata</taxon>
        <taxon>Vertebrata</taxon>
        <taxon>Euteleostomi</taxon>
        <taxon>Mammalia</taxon>
        <taxon>Eutheria</taxon>
        <taxon>Laurasiatheria</taxon>
        <taxon>Artiodactyla</taxon>
        <taxon>Ruminantia</taxon>
        <taxon>Pecora</taxon>
        <taxon>Bovidae</taxon>
        <taxon>Caprinae</taxon>
        <taxon>Capra</taxon>
    </lineage>
</organism>
<evidence type="ECO:0000313" key="4">
    <source>
        <dbReference type="Ensembl" id="ENSCHIP00010020541.1"/>
    </source>
</evidence>
<feature type="domain" description="Complex 1 LYR protein" evidence="3">
    <location>
        <begin position="7"/>
        <end position="68"/>
    </location>
</feature>
<sequence>MTMATRQEVLGLYRRIFRLARKWQAASGQMEDTIKEKQYILNEARTLFQKNKNLTDTDLIKQCIDECTARIEIGLHYQIPYPRPEIGQRRAQALESDRDSNPGSTTEYNHEQVIHPSEPSFSHL</sequence>
<dbReference type="GO" id="GO:0005739">
    <property type="term" value="C:mitochondrion"/>
    <property type="evidence" value="ECO:0007669"/>
    <property type="project" value="TreeGrafter"/>
</dbReference>
<evidence type="ECO:0000256" key="2">
    <source>
        <dbReference type="SAM" id="MobiDB-lite"/>
    </source>
</evidence>
<comment type="similarity">
    <text evidence="1">Belongs to the complex I LYR family.</text>
</comment>
<name>A0A8C2PNV2_CAPHI</name>
<dbReference type="CDD" id="cd20261">
    <property type="entry name" value="Complex1_LYR_LYRM1"/>
    <property type="match status" value="1"/>
</dbReference>
<feature type="region of interest" description="Disordered" evidence="2">
    <location>
        <begin position="84"/>
        <end position="124"/>
    </location>
</feature>
<dbReference type="AlphaFoldDB" id="A0A8C2PNV2"/>
<dbReference type="PANTHER" id="PTHR14273">
    <property type="entry name" value="LYR MOTIF-CONTAINING PROTEIN 1"/>
    <property type="match status" value="1"/>
</dbReference>
<protein>
    <recommendedName>
        <fullName evidence="3">Complex 1 LYR protein domain-containing protein</fullName>
    </recommendedName>
</protein>
<reference evidence="4" key="2">
    <citation type="submission" date="2025-08" db="UniProtKB">
        <authorList>
            <consortium name="Ensembl"/>
        </authorList>
    </citation>
    <scope>IDENTIFICATION</scope>
</reference>
<proteinExistence type="inferred from homology"/>
<dbReference type="Ensembl" id="ENSCHIT00010028936.1">
    <property type="protein sequence ID" value="ENSCHIP00010020541.1"/>
    <property type="gene ID" value="ENSCHIG00010015141.1"/>
</dbReference>
<dbReference type="Pfam" id="PF05347">
    <property type="entry name" value="Complex1_LYR"/>
    <property type="match status" value="1"/>
</dbReference>
<dbReference type="PANTHER" id="PTHR14273:SF0">
    <property type="entry name" value="LYR MOTIF-CONTAINING PROTEIN 1"/>
    <property type="match status" value="1"/>
</dbReference>